<name>A0ABY4RMZ5_9BACL</name>
<reference evidence="2" key="1">
    <citation type="submission" date="2018-02" db="EMBL/GenBank/DDBJ databases">
        <authorList>
            <person name="Kim S.-K."/>
            <person name="Jung H.-I."/>
            <person name="Lee S.-W."/>
        </authorList>
    </citation>
    <scope>NUCLEOTIDE SEQUENCE</scope>
    <source>
        <strain evidence="2">SK3146</strain>
    </source>
</reference>
<dbReference type="Pfam" id="PF14042">
    <property type="entry name" value="DUF4247"/>
    <property type="match status" value="1"/>
</dbReference>
<dbReference type="Proteomes" id="UP001057134">
    <property type="component" value="Chromosome"/>
</dbReference>
<dbReference type="EMBL" id="CP027059">
    <property type="protein sequence ID" value="UQZ82814.1"/>
    <property type="molecule type" value="Genomic_DNA"/>
</dbReference>
<evidence type="ECO:0000313" key="3">
    <source>
        <dbReference type="Proteomes" id="UP001057134"/>
    </source>
</evidence>
<feature type="compositionally biased region" description="Low complexity" evidence="1">
    <location>
        <begin position="205"/>
        <end position="257"/>
    </location>
</feature>
<protein>
    <recommendedName>
        <fullName evidence="4">DUF4247 domain-containing protein</fullName>
    </recommendedName>
</protein>
<dbReference type="InterPro" id="IPR025341">
    <property type="entry name" value="DUF4247"/>
</dbReference>
<evidence type="ECO:0000313" key="2">
    <source>
        <dbReference type="EMBL" id="UQZ82814.1"/>
    </source>
</evidence>
<evidence type="ECO:0008006" key="4">
    <source>
        <dbReference type="Google" id="ProtNLM"/>
    </source>
</evidence>
<evidence type="ECO:0000256" key="1">
    <source>
        <dbReference type="SAM" id="MobiDB-lite"/>
    </source>
</evidence>
<accession>A0ABY4RMZ5</accession>
<feature type="region of interest" description="Disordered" evidence="1">
    <location>
        <begin position="204"/>
        <end position="291"/>
    </location>
</feature>
<feature type="compositionally biased region" description="Low complexity" evidence="1">
    <location>
        <begin position="264"/>
        <end position="291"/>
    </location>
</feature>
<proteinExistence type="predicted"/>
<keyword evidence="3" id="KW-1185">Reference proteome</keyword>
<sequence>MRTTLIGFFSRLSARLKRKFETPMEAQPAESGSLPSPRYSYPVKKRSMQLLSVMLVVALIAGCGNASNYVKDHYSLIDVQGQGKNTAKIYSVEGKDVPAVAKELASQEKPKETSKESQDQMFLVYDNKIINVQKDPDNAGNTLVELDTVEYAKEHYDSSFLEGYVAASLLQSLFGGGWFNGSRGSSDYKGYTTSKRYDDYGKYQAAPSASGSGSTSSPSTTDRKGSFSTGSKSTPSTGSTSNSGSSGSSSSSSSSSSIRKNDGSTPTYKTPSSSSKSKPSTSSRSGSFKRK</sequence>
<organism evidence="2 3">
    <name type="scientific">Paenibacillus konkukensis</name>
    <dbReference type="NCBI Taxonomy" id="2020716"/>
    <lineage>
        <taxon>Bacteria</taxon>
        <taxon>Bacillati</taxon>
        <taxon>Bacillota</taxon>
        <taxon>Bacilli</taxon>
        <taxon>Bacillales</taxon>
        <taxon>Paenibacillaceae</taxon>
        <taxon>Paenibacillus</taxon>
    </lineage>
</organism>
<reference evidence="2" key="2">
    <citation type="journal article" date="2021" name="J Anim Sci Technol">
        <title>Complete genome sequence of Paenibacillus konkukensis sp. nov. SK3146 as a potential probiotic strain.</title>
        <authorList>
            <person name="Jung H.I."/>
            <person name="Park S."/>
            <person name="Niu K.M."/>
            <person name="Lee S.W."/>
            <person name="Kothari D."/>
            <person name="Yi K.J."/>
            <person name="Kim S.K."/>
        </authorList>
    </citation>
    <scope>NUCLEOTIDE SEQUENCE</scope>
    <source>
        <strain evidence="2">SK3146</strain>
    </source>
</reference>
<gene>
    <name evidence="2" type="ORF">SK3146_01974</name>
</gene>
<dbReference type="RefSeq" id="WP_249864909.1">
    <property type="nucleotide sequence ID" value="NZ_CP027059.1"/>
</dbReference>